<dbReference type="SUPFAM" id="SSF74650">
    <property type="entry name" value="Galactose mutarotase-like"/>
    <property type="match status" value="1"/>
</dbReference>
<sequence length="207" mass="22715">MTVRYTLNQHNDLRIHYTAISDAPTVVNLTNHTYFNLAGAGEGDVLDQVAMINADRYTPVDTSLIPTGSLAGVEGTPFDFRTPTRIGAHIRDDDPQLARTEPDQGGYDHNWVLNTGGSLDALAARVSDPVSGRTLTMRTTEPGVQFYTGNFLDGSLEGKNGKTYGHWGGFTLETQHFPDAPNHPDFPSTRIEPGEPYHQTTVFHFSP</sequence>
<dbReference type="Pfam" id="PF01263">
    <property type="entry name" value="Aldose_epim"/>
    <property type="match status" value="1"/>
</dbReference>
<dbReference type="CDD" id="cd09019">
    <property type="entry name" value="galactose_mutarotase_like"/>
    <property type="match status" value="1"/>
</dbReference>
<protein>
    <submittedName>
        <fullName evidence="4">Aldose 1-epimerase</fullName>
        <ecNumber evidence="4">5.1.3.3</ecNumber>
    </submittedName>
</protein>
<dbReference type="AlphaFoldDB" id="A0A5B8RDH8"/>
<keyword evidence="3" id="KW-0119">Carbohydrate metabolism</keyword>
<name>A0A5B8RDH8_9ZZZZ</name>
<dbReference type="Gene3D" id="2.70.98.10">
    <property type="match status" value="1"/>
</dbReference>
<dbReference type="InterPro" id="IPR047215">
    <property type="entry name" value="Galactose_mutarotase-like"/>
</dbReference>
<dbReference type="InterPro" id="IPR011013">
    <property type="entry name" value="Gal_mutarotase_sf_dom"/>
</dbReference>
<dbReference type="InterPro" id="IPR018052">
    <property type="entry name" value="Ald1_epimerase_CS"/>
</dbReference>
<dbReference type="GO" id="GO:0033499">
    <property type="term" value="P:galactose catabolic process via UDP-galactose, Leloir pathway"/>
    <property type="evidence" value="ECO:0007669"/>
    <property type="project" value="TreeGrafter"/>
</dbReference>
<evidence type="ECO:0000256" key="2">
    <source>
        <dbReference type="ARBA" id="ARBA00023235"/>
    </source>
</evidence>
<dbReference type="PANTHER" id="PTHR10091:SF0">
    <property type="entry name" value="GALACTOSE MUTAROTASE"/>
    <property type="match status" value="1"/>
</dbReference>
<dbReference type="InterPro" id="IPR014718">
    <property type="entry name" value="GH-type_carb-bd"/>
</dbReference>
<dbReference type="EMBL" id="MN079158">
    <property type="protein sequence ID" value="QEA06646.1"/>
    <property type="molecule type" value="Genomic_DNA"/>
</dbReference>
<dbReference type="PROSITE" id="PS00545">
    <property type="entry name" value="ALDOSE_1_EPIMERASE"/>
    <property type="match status" value="1"/>
</dbReference>
<keyword evidence="2 4" id="KW-0413">Isomerase</keyword>
<reference evidence="4" key="1">
    <citation type="submission" date="2019-06" db="EMBL/GenBank/DDBJ databases">
        <authorList>
            <person name="Murdoch R.W."/>
            <person name="Fathepure B."/>
        </authorList>
    </citation>
    <scope>NUCLEOTIDE SEQUENCE</scope>
</reference>
<dbReference type="GO" id="GO:0030246">
    <property type="term" value="F:carbohydrate binding"/>
    <property type="evidence" value="ECO:0007669"/>
    <property type="project" value="InterPro"/>
</dbReference>
<organism evidence="4">
    <name type="scientific">uncultured organism</name>
    <dbReference type="NCBI Taxonomy" id="155900"/>
    <lineage>
        <taxon>unclassified sequences</taxon>
        <taxon>environmental samples</taxon>
    </lineage>
</organism>
<proteinExistence type="inferred from homology"/>
<evidence type="ECO:0000256" key="1">
    <source>
        <dbReference type="ARBA" id="ARBA00006206"/>
    </source>
</evidence>
<evidence type="ECO:0000256" key="3">
    <source>
        <dbReference type="ARBA" id="ARBA00023277"/>
    </source>
</evidence>
<gene>
    <name evidence="4" type="primary">mro</name>
    <name evidence="4" type="ORF">KBTEX_02986</name>
</gene>
<dbReference type="GO" id="GO:0006006">
    <property type="term" value="P:glucose metabolic process"/>
    <property type="evidence" value="ECO:0007669"/>
    <property type="project" value="TreeGrafter"/>
</dbReference>
<evidence type="ECO:0000313" key="4">
    <source>
        <dbReference type="EMBL" id="QEA06646.1"/>
    </source>
</evidence>
<dbReference type="InterPro" id="IPR008183">
    <property type="entry name" value="Aldose_1/G6P_1-epimerase"/>
</dbReference>
<dbReference type="GO" id="GO:0004034">
    <property type="term" value="F:aldose 1-epimerase activity"/>
    <property type="evidence" value="ECO:0007669"/>
    <property type="project" value="UniProtKB-EC"/>
</dbReference>
<accession>A0A5B8RDH8</accession>
<comment type="similarity">
    <text evidence="1">Belongs to the aldose epimerase family.</text>
</comment>
<dbReference type="EC" id="5.1.3.3" evidence="4"/>
<dbReference type="PANTHER" id="PTHR10091">
    <property type="entry name" value="ALDOSE-1-EPIMERASE"/>
    <property type="match status" value="1"/>
</dbReference>